<evidence type="ECO:0000313" key="2">
    <source>
        <dbReference type="EMBL" id="CAL5225513.1"/>
    </source>
</evidence>
<evidence type="ECO:0000313" key="3">
    <source>
        <dbReference type="Proteomes" id="UP001497392"/>
    </source>
</evidence>
<proteinExistence type="predicted"/>
<sequence length="118" mass="12781">MAKEKASAALFDQLQTAIEGGEGEEIVGKVKGTVLFNIDGEKWTLVLNPEERKVFKGEPEGKPTLTLTISDENFVKLVMGKMGPQQAFLMRKLKIGGSMALALKLQPILDAAAPRAKL</sequence>
<gene>
    <name evidence="2" type="primary">g8343</name>
    <name evidence="2" type="ORF">VP750_LOCUS7172</name>
</gene>
<keyword evidence="3" id="KW-1185">Reference proteome</keyword>
<dbReference type="EMBL" id="CAXHTA020000012">
    <property type="protein sequence ID" value="CAL5225513.1"/>
    <property type="molecule type" value="Genomic_DNA"/>
</dbReference>
<protein>
    <submittedName>
        <fullName evidence="2">G8343 protein</fullName>
    </submittedName>
</protein>
<dbReference type="InterPro" id="IPR003033">
    <property type="entry name" value="SCP2_sterol-bd_dom"/>
</dbReference>
<dbReference type="Gene3D" id="3.30.1050.10">
    <property type="entry name" value="SCP2 sterol-binding domain"/>
    <property type="match status" value="1"/>
</dbReference>
<evidence type="ECO:0000259" key="1">
    <source>
        <dbReference type="Pfam" id="PF02036"/>
    </source>
</evidence>
<name>A0ABP1G099_9CHLO</name>
<comment type="caution">
    <text evidence="2">The sequence shown here is derived from an EMBL/GenBank/DDBJ whole genome shotgun (WGS) entry which is preliminary data.</text>
</comment>
<dbReference type="SUPFAM" id="SSF55718">
    <property type="entry name" value="SCP-like"/>
    <property type="match status" value="1"/>
</dbReference>
<dbReference type="PANTHER" id="PTHR10094">
    <property type="entry name" value="STEROL CARRIER PROTEIN 2 SCP-2 FAMILY PROTEIN"/>
    <property type="match status" value="1"/>
</dbReference>
<dbReference type="InterPro" id="IPR036527">
    <property type="entry name" value="SCP2_sterol-bd_dom_sf"/>
</dbReference>
<dbReference type="PANTHER" id="PTHR10094:SF25">
    <property type="entry name" value="SCP2 STEROL-BINDING DOMAIN-CONTAINING PROTEIN 1"/>
    <property type="match status" value="1"/>
</dbReference>
<accession>A0ABP1G099</accession>
<reference evidence="2 3" key="1">
    <citation type="submission" date="2024-06" db="EMBL/GenBank/DDBJ databases">
        <authorList>
            <person name="Kraege A."/>
            <person name="Thomma B."/>
        </authorList>
    </citation>
    <scope>NUCLEOTIDE SEQUENCE [LARGE SCALE GENOMIC DNA]</scope>
</reference>
<feature type="domain" description="SCP2" evidence="1">
    <location>
        <begin position="12"/>
        <end position="110"/>
    </location>
</feature>
<organism evidence="2 3">
    <name type="scientific">Coccomyxa viridis</name>
    <dbReference type="NCBI Taxonomy" id="1274662"/>
    <lineage>
        <taxon>Eukaryota</taxon>
        <taxon>Viridiplantae</taxon>
        <taxon>Chlorophyta</taxon>
        <taxon>core chlorophytes</taxon>
        <taxon>Trebouxiophyceae</taxon>
        <taxon>Trebouxiophyceae incertae sedis</taxon>
        <taxon>Coccomyxaceae</taxon>
        <taxon>Coccomyxa</taxon>
    </lineage>
</organism>
<dbReference type="Pfam" id="PF02036">
    <property type="entry name" value="SCP2"/>
    <property type="match status" value="1"/>
</dbReference>
<dbReference type="Proteomes" id="UP001497392">
    <property type="component" value="Unassembled WGS sequence"/>
</dbReference>